<reference evidence="12 13" key="1">
    <citation type="submission" date="2020-08" db="EMBL/GenBank/DDBJ databases">
        <title>Aphidius gifuensis genome sequencing and assembly.</title>
        <authorList>
            <person name="Du Z."/>
        </authorList>
    </citation>
    <scope>NUCLEOTIDE SEQUENCE [LARGE SCALE GENOMIC DNA]</scope>
    <source>
        <strain evidence="12">YNYX2018</strain>
        <tissue evidence="12">Adults</tissue>
    </source>
</reference>
<evidence type="ECO:0000256" key="7">
    <source>
        <dbReference type="ARBA" id="ARBA00023136"/>
    </source>
</evidence>
<comment type="caution">
    <text evidence="12">The sequence shown here is derived from an EMBL/GenBank/DDBJ whole genome shotgun (WGS) entry which is preliminary data.</text>
</comment>
<keyword evidence="6" id="KW-0333">Golgi apparatus</keyword>
<evidence type="ECO:0000256" key="2">
    <source>
        <dbReference type="ARBA" id="ARBA00007603"/>
    </source>
</evidence>
<dbReference type="Pfam" id="PF12022">
    <property type="entry name" value="COG2_C"/>
    <property type="match status" value="1"/>
</dbReference>
<dbReference type="OrthoDB" id="332281at2759"/>
<evidence type="ECO:0000256" key="5">
    <source>
        <dbReference type="ARBA" id="ARBA00022927"/>
    </source>
</evidence>
<keyword evidence="5" id="KW-0653">Protein transport</keyword>
<proteinExistence type="inferred from homology"/>
<dbReference type="Proteomes" id="UP000639338">
    <property type="component" value="Unassembled WGS sequence"/>
</dbReference>
<evidence type="ECO:0000256" key="6">
    <source>
        <dbReference type="ARBA" id="ARBA00023034"/>
    </source>
</evidence>
<dbReference type="InterPro" id="IPR024603">
    <property type="entry name" value="COG_complex_COG2_C"/>
</dbReference>
<evidence type="ECO:0000256" key="1">
    <source>
        <dbReference type="ARBA" id="ARBA00004395"/>
    </source>
</evidence>
<keyword evidence="4" id="KW-0813">Transport</keyword>
<feature type="domain" description="Conserved oligomeric Golgi complex subunit 2 N-terminal" evidence="10">
    <location>
        <begin position="14"/>
        <end position="88"/>
    </location>
</feature>
<sequence length="696" mass="80693">MSDEYTLPRAPNELCFKADDFISPDFDVDNFLHEHRKNSSLETMRDDLGVYLKILRSAMIELINKDYADFVNLSKDLIGLDKAIDQLEGPLGQLRDEVMQIKDTLDAATIDMTNGLDDQKYIKQQKQCMHSLGRVYKSIKKLMQILETVDIKLDKLERAATEYNQLKFHASRCHEYLTNDIKKNIELLEKKLMNNLDEQLMSCVKITNVDKLSRCLRIFVTLDKIDNAELLIKKKIISPLTDNIIVENNIYNEPLGLNGLYLKLLSILDNELKDILDITSKQDINSDRKFNFLVNSYWPDVEEKIELRLKIIFAPGNPELFHKRFIETLDYLDKLKLKCSNNDILNELIYHPLYIQFLKKWNLPVYFQIRFQEIAGSVEHILCQPISSLLIIKNDDFNLNTTQITWNSIIKIWSDDIFLSQLLHQFWKLNLQICSRYKTWISSALKQNWILSSKTITSGNVIETDGPDRIEFLISMYKDLEKFISKLSNLSIVKLKSNSIKPTVEKILQDSLDDMINNLQSDLPIITDNIVHELLEKCSPSLKQVSDIPRLFRRTMREKPTQPCAYVKNSLGYLIEFNSTYNKTLPVAVNNWLLLTLSSLTKQYFSSVKDVLESVKKTEESLRRLKKIRDKSTGTQQIETQGITDDEKIRIQLDIDVSSFIDTIKSFNINPLNIKHLDELVEVVKAAVKSKTTSSK</sequence>
<keyword evidence="7" id="KW-0472">Membrane</keyword>
<dbReference type="InterPro" id="IPR024602">
    <property type="entry name" value="COG_su2_N"/>
</dbReference>
<dbReference type="PANTHER" id="PTHR12961:SF0">
    <property type="entry name" value="CONSERVED OLIGOMERIC GOLGI COMPLEX SUBUNIT 2"/>
    <property type="match status" value="1"/>
</dbReference>
<name>A0A835CPJ0_APHGI</name>
<gene>
    <name evidence="12" type="ORF">HCN44_002869</name>
</gene>
<organism evidence="12 13">
    <name type="scientific">Aphidius gifuensis</name>
    <name type="common">Parasitoid wasp</name>
    <dbReference type="NCBI Taxonomy" id="684658"/>
    <lineage>
        <taxon>Eukaryota</taxon>
        <taxon>Metazoa</taxon>
        <taxon>Ecdysozoa</taxon>
        <taxon>Arthropoda</taxon>
        <taxon>Hexapoda</taxon>
        <taxon>Insecta</taxon>
        <taxon>Pterygota</taxon>
        <taxon>Neoptera</taxon>
        <taxon>Endopterygota</taxon>
        <taxon>Hymenoptera</taxon>
        <taxon>Apocrita</taxon>
        <taxon>Ichneumonoidea</taxon>
        <taxon>Braconidae</taxon>
        <taxon>Aphidiinae</taxon>
        <taxon>Aphidius</taxon>
    </lineage>
</organism>
<comment type="similarity">
    <text evidence="2">Belongs to the COG2 family.</text>
</comment>
<evidence type="ECO:0000256" key="9">
    <source>
        <dbReference type="SAM" id="Coils"/>
    </source>
</evidence>
<feature type="coiled-coil region" evidence="9">
    <location>
        <begin position="139"/>
        <end position="166"/>
    </location>
</feature>
<dbReference type="InterPro" id="IPR009316">
    <property type="entry name" value="COG2"/>
</dbReference>
<protein>
    <recommendedName>
        <fullName evidence="3">Conserved oligomeric Golgi complex subunit 2</fullName>
    </recommendedName>
    <alternativeName>
        <fullName evidence="8">Component of oligomeric Golgi complex 2</fullName>
    </alternativeName>
</protein>
<evidence type="ECO:0000313" key="12">
    <source>
        <dbReference type="EMBL" id="KAF7991307.1"/>
    </source>
</evidence>
<evidence type="ECO:0000256" key="3">
    <source>
        <dbReference type="ARBA" id="ARBA00020977"/>
    </source>
</evidence>
<keyword evidence="13" id="KW-1185">Reference proteome</keyword>
<dbReference type="GO" id="GO:0006891">
    <property type="term" value="P:intra-Golgi vesicle-mediated transport"/>
    <property type="evidence" value="ECO:0007669"/>
    <property type="project" value="TreeGrafter"/>
</dbReference>
<evidence type="ECO:0000259" key="10">
    <source>
        <dbReference type="Pfam" id="PF06148"/>
    </source>
</evidence>
<evidence type="ECO:0000259" key="11">
    <source>
        <dbReference type="Pfam" id="PF12022"/>
    </source>
</evidence>
<accession>A0A835CPJ0</accession>
<dbReference type="GO" id="GO:0000139">
    <property type="term" value="C:Golgi membrane"/>
    <property type="evidence" value="ECO:0007669"/>
    <property type="project" value="UniProtKB-SubCell"/>
</dbReference>
<dbReference type="GO" id="GO:0017119">
    <property type="term" value="C:Golgi transport complex"/>
    <property type="evidence" value="ECO:0007669"/>
    <property type="project" value="TreeGrafter"/>
</dbReference>
<evidence type="ECO:0000256" key="4">
    <source>
        <dbReference type="ARBA" id="ARBA00022448"/>
    </source>
</evidence>
<keyword evidence="9" id="KW-0175">Coiled coil</keyword>
<dbReference type="AlphaFoldDB" id="A0A835CPJ0"/>
<evidence type="ECO:0000313" key="13">
    <source>
        <dbReference type="Proteomes" id="UP000639338"/>
    </source>
</evidence>
<evidence type="ECO:0000256" key="8">
    <source>
        <dbReference type="ARBA" id="ARBA00031344"/>
    </source>
</evidence>
<dbReference type="GO" id="GO:0007030">
    <property type="term" value="P:Golgi organization"/>
    <property type="evidence" value="ECO:0007669"/>
    <property type="project" value="InterPro"/>
</dbReference>
<dbReference type="Pfam" id="PF06148">
    <property type="entry name" value="COG2_N"/>
    <property type="match status" value="1"/>
</dbReference>
<dbReference type="EMBL" id="JACMRX010000004">
    <property type="protein sequence ID" value="KAF7991307.1"/>
    <property type="molecule type" value="Genomic_DNA"/>
</dbReference>
<dbReference type="PANTHER" id="PTHR12961">
    <property type="entry name" value="CONSERVED OLIGOMERIC GOLGI COMPLEX COMPONENT 2"/>
    <property type="match status" value="1"/>
</dbReference>
<feature type="domain" description="COG complex component COG2 C-terminal" evidence="11">
    <location>
        <begin position="359"/>
        <end position="657"/>
    </location>
</feature>
<comment type="subcellular location">
    <subcellularLocation>
        <location evidence="1">Golgi apparatus membrane</location>
        <topology evidence="1">Peripheral membrane protein</topology>
    </subcellularLocation>
</comment>
<dbReference type="GO" id="GO:0015031">
    <property type="term" value="P:protein transport"/>
    <property type="evidence" value="ECO:0007669"/>
    <property type="project" value="UniProtKB-KW"/>
</dbReference>